<evidence type="ECO:0000256" key="7">
    <source>
        <dbReference type="ARBA" id="ARBA00022989"/>
    </source>
</evidence>
<keyword evidence="9 12" id="KW-0472">Membrane</keyword>
<dbReference type="AlphaFoldDB" id="A0A5C6NL68"/>
<dbReference type="GO" id="GO:0016918">
    <property type="term" value="F:retinal binding"/>
    <property type="evidence" value="ECO:0007669"/>
    <property type="project" value="UniProtKB-KW"/>
</dbReference>
<evidence type="ECO:0000256" key="8">
    <source>
        <dbReference type="ARBA" id="ARBA00023072"/>
    </source>
</evidence>
<evidence type="ECO:0000256" key="2">
    <source>
        <dbReference type="ARBA" id="ARBA00014411"/>
    </source>
</evidence>
<keyword evidence="8" id="KW-0683">Retinol-binding</keyword>
<keyword evidence="7 12" id="KW-1133">Transmembrane helix</keyword>
<dbReference type="GO" id="GO:0071939">
    <property type="term" value="P:vitamin A import into cell"/>
    <property type="evidence" value="ECO:0007669"/>
    <property type="project" value="TreeGrafter"/>
</dbReference>
<feature type="transmembrane region" description="Helical" evidence="12">
    <location>
        <begin position="507"/>
        <end position="525"/>
    </location>
</feature>
<dbReference type="GO" id="GO:0038023">
    <property type="term" value="F:signaling receptor activity"/>
    <property type="evidence" value="ECO:0007669"/>
    <property type="project" value="InterPro"/>
</dbReference>
<evidence type="ECO:0000256" key="12">
    <source>
        <dbReference type="SAM" id="Phobius"/>
    </source>
</evidence>
<evidence type="ECO:0000313" key="14">
    <source>
        <dbReference type="Proteomes" id="UP000324091"/>
    </source>
</evidence>
<sequence>MNHSQVELEPYEYSYYEYSDETEPTTSPKDNLLLLVGLTRVFPFVRVILPCDPTVDDTLFHICMLSISVKKGHLKGEKSTHTHTHTQVVVVLILAVLTRKNKLCQGFTRGSSSVFSPVNFLDQTQNKGVVMAVFGLVFSKLAVLAIAPDPLPFSKNTPADIKGAPSTKYMKIIAIFYYPLLFYPLLLCNTLQHKVGYVFGALLSFTHFIILLWQKVECSKTQEIYKYYALLASLPQLACLAFLCVQFLFLLIKGSKTDEVRCRHSDVIFFHFIKQDLDSSYYSEYVKSLLKKRSSNGSSSSSDEPSLVERILEVPKSYIYIPDKVFRFPLKLAVSAFVAFLAIYHTALLLVVAVVPTLHIVRAGIDENIAFLLLGVGIVLSEDRMEVVQIVTFYTWLLEVCYLCAATLSCLVNLIMLMRSMILHRSNLKGLYKGDVYSIYNSQKTISPSKPGIVCWMGLAGYQAAIVSLGMAIQTIVFFICFLFLVFMIIVPVFYRRNVIVFEIAGQAWPAWLTLLLATALQHVVAKFAFIKKEAGTRDLNNRESLFLLTYLLFLINTVVGLIVAIWRMVITALYNILHLGRIDISLLHRSAENYDPAYRYYTHSLKVEVSQSHPVMKAFCGLLLDLMVESGPVGRKMRDAEEGRDPELCEARFGWFHSLSLPFGSALTACSSVIAGVQPSKVTGHRRIRSRWQLLYTLVNNPSLLGSRKHFQTLQTSDNVLNGTPNHDSQGSKTEATQAAAEAVEPTETPSTQEKTEGDP</sequence>
<feature type="transmembrane region" description="Helical" evidence="12">
    <location>
        <begin position="332"/>
        <end position="354"/>
    </location>
</feature>
<evidence type="ECO:0000256" key="10">
    <source>
        <dbReference type="ARBA" id="ARBA00023170"/>
    </source>
</evidence>
<protein>
    <recommendedName>
        <fullName evidence="2">Receptor for retinol uptake STRA6</fullName>
    </recommendedName>
</protein>
<evidence type="ECO:0000313" key="13">
    <source>
        <dbReference type="EMBL" id="TWW67685.1"/>
    </source>
</evidence>
<dbReference type="InterPro" id="IPR026612">
    <property type="entry name" value="STRA6-like"/>
</dbReference>
<dbReference type="Pfam" id="PF14752">
    <property type="entry name" value="RBP_receptor"/>
    <property type="match status" value="1"/>
</dbReference>
<keyword evidence="3" id="KW-0813">Transport</keyword>
<feature type="transmembrane region" description="Helical" evidence="12">
    <location>
        <begin position="546"/>
        <end position="567"/>
    </location>
</feature>
<dbReference type="GO" id="GO:0019841">
    <property type="term" value="F:retinol binding"/>
    <property type="evidence" value="ECO:0007669"/>
    <property type="project" value="UniProtKB-KW"/>
</dbReference>
<keyword evidence="6" id="KW-0845">Vitamin A</keyword>
<proteinExistence type="predicted"/>
<dbReference type="PANTHER" id="PTHR21444">
    <property type="entry name" value="COILED-COIL DOMAIN-CONTAINING PROTEIN 180"/>
    <property type="match status" value="1"/>
</dbReference>
<feature type="compositionally biased region" description="Polar residues" evidence="11">
    <location>
        <begin position="719"/>
        <end position="734"/>
    </location>
</feature>
<feature type="compositionally biased region" description="Low complexity" evidence="11">
    <location>
        <begin position="735"/>
        <end position="750"/>
    </location>
</feature>
<evidence type="ECO:0000256" key="5">
    <source>
        <dbReference type="ARBA" id="ARBA00022692"/>
    </source>
</evidence>
<keyword evidence="10 13" id="KW-0675">Receptor</keyword>
<evidence type="ECO:0000256" key="11">
    <source>
        <dbReference type="SAM" id="MobiDB-lite"/>
    </source>
</evidence>
<accession>A0A5C6NL68</accession>
<organism evidence="13 14">
    <name type="scientific">Takifugu flavidus</name>
    <name type="common">sansaifugu</name>
    <dbReference type="NCBI Taxonomy" id="433684"/>
    <lineage>
        <taxon>Eukaryota</taxon>
        <taxon>Metazoa</taxon>
        <taxon>Chordata</taxon>
        <taxon>Craniata</taxon>
        <taxon>Vertebrata</taxon>
        <taxon>Euteleostomi</taxon>
        <taxon>Actinopterygii</taxon>
        <taxon>Neopterygii</taxon>
        <taxon>Teleostei</taxon>
        <taxon>Neoteleostei</taxon>
        <taxon>Acanthomorphata</taxon>
        <taxon>Eupercaria</taxon>
        <taxon>Tetraodontiformes</taxon>
        <taxon>Tetradontoidea</taxon>
        <taxon>Tetraodontidae</taxon>
        <taxon>Takifugu</taxon>
    </lineage>
</organism>
<reference evidence="13 14" key="1">
    <citation type="submission" date="2019-04" db="EMBL/GenBank/DDBJ databases">
        <title>Chromosome genome assembly for Takifugu flavidus.</title>
        <authorList>
            <person name="Xiao S."/>
        </authorList>
    </citation>
    <scope>NUCLEOTIDE SEQUENCE [LARGE SCALE GENOMIC DNA]</scope>
    <source>
        <strain evidence="13">HTHZ2018</strain>
        <tissue evidence="13">Muscle</tissue>
    </source>
</reference>
<feature type="transmembrane region" description="Helical" evidence="12">
    <location>
        <begin position="360"/>
        <end position="381"/>
    </location>
</feature>
<dbReference type="GO" id="GO:0034632">
    <property type="term" value="F:retinol transmembrane transporter activity"/>
    <property type="evidence" value="ECO:0007669"/>
    <property type="project" value="InterPro"/>
</dbReference>
<evidence type="ECO:0000256" key="4">
    <source>
        <dbReference type="ARBA" id="ARBA00022475"/>
    </source>
</evidence>
<feature type="transmembrane region" description="Helical" evidence="12">
    <location>
        <begin position="129"/>
        <end position="148"/>
    </location>
</feature>
<feature type="transmembrane region" description="Helical" evidence="12">
    <location>
        <begin position="393"/>
        <end position="418"/>
    </location>
</feature>
<evidence type="ECO:0000256" key="6">
    <source>
        <dbReference type="ARBA" id="ARBA00022893"/>
    </source>
</evidence>
<dbReference type="EMBL" id="RHFK02000012">
    <property type="protein sequence ID" value="TWW67685.1"/>
    <property type="molecule type" value="Genomic_DNA"/>
</dbReference>
<feature type="transmembrane region" description="Helical" evidence="12">
    <location>
        <begin position="168"/>
        <end position="188"/>
    </location>
</feature>
<dbReference type="Proteomes" id="UP000324091">
    <property type="component" value="Chromosome 2"/>
</dbReference>
<feature type="region of interest" description="Disordered" evidence="11">
    <location>
        <begin position="719"/>
        <end position="761"/>
    </location>
</feature>
<gene>
    <name evidence="13" type="ORF">D4764_02G0007260</name>
</gene>
<feature type="transmembrane region" description="Helical" evidence="12">
    <location>
        <begin position="225"/>
        <end position="251"/>
    </location>
</feature>
<comment type="caution">
    <text evidence="13">The sequence shown here is derived from an EMBL/GenBank/DDBJ whole genome shotgun (WGS) entry which is preliminary data.</text>
</comment>
<comment type="subcellular location">
    <subcellularLocation>
        <location evidence="1">Cell membrane</location>
        <topology evidence="1">Multi-pass membrane protein</topology>
    </subcellularLocation>
</comment>
<evidence type="ECO:0000256" key="9">
    <source>
        <dbReference type="ARBA" id="ARBA00023136"/>
    </source>
</evidence>
<evidence type="ECO:0000256" key="1">
    <source>
        <dbReference type="ARBA" id="ARBA00004651"/>
    </source>
</evidence>
<feature type="transmembrane region" description="Helical" evidence="12">
    <location>
        <begin position="195"/>
        <end position="213"/>
    </location>
</feature>
<feature type="transmembrane region" description="Helical" evidence="12">
    <location>
        <begin position="476"/>
        <end position="495"/>
    </location>
</feature>
<keyword evidence="5 12" id="KW-0812">Transmembrane</keyword>
<dbReference type="GO" id="GO:0005886">
    <property type="term" value="C:plasma membrane"/>
    <property type="evidence" value="ECO:0007669"/>
    <property type="project" value="UniProtKB-SubCell"/>
</dbReference>
<keyword evidence="4" id="KW-1003">Cell membrane</keyword>
<keyword evidence="14" id="KW-1185">Reference proteome</keyword>
<dbReference type="PANTHER" id="PTHR21444:SF16">
    <property type="entry name" value="RECEPTOR FOR RETINOL UPTAKE STRA6"/>
    <property type="match status" value="1"/>
</dbReference>
<evidence type="ECO:0000256" key="3">
    <source>
        <dbReference type="ARBA" id="ARBA00022448"/>
    </source>
</evidence>
<name>A0A5C6NL68_9TELE</name>